<dbReference type="EMBL" id="JADBEM010000001">
    <property type="protein sequence ID" value="MBE1610253.1"/>
    <property type="molecule type" value="Genomic_DNA"/>
</dbReference>
<sequence>MIELKLTMASGINATDGIGRMNSTSTRVARFSQGVVLSAIPTATAATVASSSPRTHA</sequence>
<name>A0A927N3F0_9ACTN</name>
<comment type="caution">
    <text evidence="1">The sequence shown here is derived from an EMBL/GenBank/DDBJ whole genome shotgun (WGS) entry which is preliminary data.</text>
</comment>
<evidence type="ECO:0000313" key="2">
    <source>
        <dbReference type="Proteomes" id="UP000638648"/>
    </source>
</evidence>
<protein>
    <submittedName>
        <fullName evidence="1">Uncharacterized protein</fullName>
    </submittedName>
</protein>
<dbReference type="Proteomes" id="UP000638648">
    <property type="component" value="Unassembled WGS sequence"/>
</dbReference>
<reference evidence="1" key="1">
    <citation type="submission" date="2020-10" db="EMBL/GenBank/DDBJ databases">
        <title>Sequencing the genomes of 1000 actinobacteria strains.</title>
        <authorList>
            <person name="Klenk H.-P."/>
        </authorList>
    </citation>
    <scope>NUCLEOTIDE SEQUENCE</scope>
    <source>
        <strain evidence="1">DSM 45354</strain>
    </source>
</reference>
<dbReference type="AlphaFoldDB" id="A0A927N3F0"/>
<evidence type="ECO:0000313" key="1">
    <source>
        <dbReference type="EMBL" id="MBE1610253.1"/>
    </source>
</evidence>
<keyword evidence="2" id="KW-1185">Reference proteome</keyword>
<accession>A0A927N3F0</accession>
<gene>
    <name evidence="1" type="ORF">HEB94_007101</name>
</gene>
<organism evidence="1 2">
    <name type="scientific">Actinopolymorpha pittospori</name>
    <dbReference type="NCBI Taxonomy" id="648752"/>
    <lineage>
        <taxon>Bacteria</taxon>
        <taxon>Bacillati</taxon>
        <taxon>Actinomycetota</taxon>
        <taxon>Actinomycetes</taxon>
        <taxon>Propionibacteriales</taxon>
        <taxon>Actinopolymorphaceae</taxon>
        <taxon>Actinopolymorpha</taxon>
    </lineage>
</organism>
<proteinExistence type="predicted"/>
<dbReference type="RefSeq" id="WP_202896721.1">
    <property type="nucleotide sequence ID" value="NZ_BAABJL010000095.1"/>
</dbReference>